<feature type="compositionally biased region" description="Basic and acidic residues" evidence="13">
    <location>
        <begin position="791"/>
        <end position="809"/>
    </location>
</feature>
<comment type="caution">
    <text evidence="12">Lacks conserved residue(s) required for the propagation of feature annotation.</text>
</comment>
<keyword evidence="11" id="KW-0325">Glycoprotein</keyword>
<evidence type="ECO:0000256" key="11">
    <source>
        <dbReference type="ARBA" id="ARBA00023180"/>
    </source>
</evidence>
<comment type="similarity">
    <text evidence="12">Belongs to the TRAFAC class myosin-kinesin ATPase superfamily. Myosin family.</text>
</comment>
<feature type="transmembrane region" description="Helical" evidence="14">
    <location>
        <begin position="1495"/>
        <end position="1515"/>
    </location>
</feature>
<keyword evidence="5" id="KW-0808">Transferase</keyword>
<evidence type="ECO:0000313" key="17">
    <source>
        <dbReference type="EMBL" id="KAJ3040965.1"/>
    </source>
</evidence>
<dbReference type="EMBL" id="JADGJD010001518">
    <property type="protein sequence ID" value="KAJ3040965.1"/>
    <property type="molecule type" value="Genomic_DNA"/>
</dbReference>
<dbReference type="Pfam" id="PF00063">
    <property type="entry name" value="Myosin_head"/>
    <property type="match status" value="1"/>
</dbReference>
<evidence type="ECO:0000256" key="2">
    <source>
        <dbReference type="ARBA" id="ARBA00012543"/>
    </source>
</evidence>
<dbReference type="GO" id="GO:0005524">
    <property type="term" value="F:ATP binding"/>
    <property type="evidence" value="ECO:0007669"/>
    <property type="project" value="InterPro"/>
</dbReference>
<dbReference type="Pfam" id="PF00173">
    <property type="entry name" value="Cyt-b5"/>
    <property type="match status" value="1"/>
</dbReference>
<evidence type="ECO:0000256" key="7">
    <source>
        <dbReference type="ARBA" id="ARBA00022989"/>
    </source>
</evidence>
<dbReference type="PROSITE" id="PS50255">
    <property type="entry name" value="CYTOCHROME_B5_2"/>
    <property type="match status" value="1"/>
</dbReference>
<keyword evidence="12" id="KW-0009">Actin-binding</keyword>
<keyword evidence="10" id="KW-0505">Motor protein</keyword>
<feature type="transmembrane region" description="Helical" evidence="14">
    <location>
        <begin position="855"/>
        <end position="876"/>
    </location>
</feature>
<feature type="region of interest" description="Disordered" evidence="13">
    <location>
        <begin position="486"/>
        <end position="511"/>
    </location>
</feature>
<dbReference type="SUPFAM" id="SSF55856">
    <property type="entry name" value="Cytochrome b5-like heme/steroid binding domain"/>
    <property type="match status" value="2"/>
</dbReference>
<evidence type="ECO:0000259" key="15">
    <source>
        <dbReference type="PROSITE" id="PS50255"/>
    </source>
</evidence>
<dbReference type="GO" id="GO:0003779">
    <property type="term" value="F:actin binding"/>
    <property type="evidence" value="ECO:0007669"/>
    <property type="project" value="UniProtKB-KW"/>
</dbReference>
<dbReference type="Gene3D" id="1.20.58.530">
    <property type="match status" value="1"/>
</dbReference>
<dbReference type="InterPro" id="IPR036400">
    <property type="entry name" value="Cyt_B5-like_heme/steroid_sf"/>
</dbReference>
<dbReference type="GO" id="GO:0003774">
    <property type="term" value="F:cytoskeletal motor activity"/>
    <property type="evidence" value="ECO:0007669"/>
    <property type="project" value="InterPro"/>
</dbReference>
<evidence type="ECO:0000256" key="9">
    <source>
        <dbReference type="ARBA" id="ARBA00023136"/>
    </source>
</evidence>
<dbReference type="SMART" id="SM01117">
    <property type="entry name" value="Cyt-b5"/>
    <property type="match status" value="2"/>
</dbReference>
<keyword evidence="18" id="KW-1185">Reference proteome</keyword>
<evidence type="ECO:0000313" key="18">
    <source>
        <dbReference type="Proteomes" id="UP001212841"/>
    </source>
</evidence>
<feature type="transmembrane region" description="Helical" evidence="14">
    <location>
        <begin position="1522"/>
        <end position="1541"/>
    </location>
</feature>
<dbReference type="GO" id="GO:0030428">
    <property type="term" value="C:cell septum"/>
    <property type="evidence" value="ECO:0007669"/>
    <property type="project" value="TreeGrafter"/>
</dbReference>
<proteinExistence type="inferred from homology"/>
<dbReference type="Gene3D" id="1.20.120.720">
    <property type="entry name" value="Myosin VI head, motor domain, U50 subdomain"/>
    <property type="match status" value="1"/>
</dbReference>
<keyword evidence="4" id="KW-0328">Glycosyltransferase</keyword>
<dbReference type="EC" id="2.4.1.16" evidence="2"/>
<dbReference type="SUPFAM" id="SSF52540">
    <property type="entry name" value="P-loop containing nucleoside triphosphate hydrolases"/>
    <property type="match status" value="1"/>
</dbReference>
<feature type="domain" description="Cytochrome b5 heme-binding" evidence="15">
    <location>
        <begin position="883"/>
        <end position="939"/>
    </location>
</feature>
<feature type="compositionally biased region" description="Basic and acidic residues" evidence="13">
    <location>
        <begin position="712"/>
        <end position="735"/>
    </location>
</feature>
<dbReference type="InterPro" id="IPR001199">
    <property type="entry name" value="Cyt_B5-like_heme/steroid-bd"/>
</dbReference>
<evidence type="ECO:0000256" key="1">
    <source>
        <dbReference type="ARBA" id="ARBA00004651"/>
    </source>
</evidence>
<dbReference type="InterPro" id="IPR004835">
    <property type="entry name" value="Chitin_synth"/>
</dbReference>
<reference evidence="17" key="1">
    <citation type="submission" date="2020-05" db="EMBL/GenBank/DDBJ databases">
        <title>Phylogenomic resolution of chytrid fungi.</title>
        <authorList>
            <person name="Stajich J.E."/>
            <person name="Amses K."/>
            <person name="Simmons R."/>
            <person name="Seto K."/>
            <person name="Myers J."/>
            <person name="Bonds A."/>
            <person name="Quandt C.A."/>
            <person name="Barry K."/>
            <person name="Liu P."/>
            <person name="Grigoriev I."/>
            <person name="Longcore J.E."/>
            <person name="James T.Y."/>
        </authorList>
    </citation>
    <scope>NUCLEOTIDE SEQUENCE</scope>
    <source>
        <strain evidence="17">JEL0318</strain>
    </source>
</reference>
<keyword evidence="3" id="KW-1003">Cell membrane</keyword>
<feature type="transmembrane region" description="Helical" evidence="14">
    <location>
        <begin position="1547"/>
        <end position="1567"/>
    </location>
</feature>
<dbReference type="Proteomes" id="UP001212841">
    <property type="component" value="Unassembled WGS sequence"/>
</dbReference>
<feature type="region of interest" description="Actin-binding" evidence="12">
    <location>
        <begin position="580"/>
        <end position="602"/>
    </location>
</feature>
<gene>
    <name evidence="17" type="ORF">HK097_002414</name>
</gene>
<feature type="domain" description="Myosin motor" evidence="16">
    <location>
        <begin position="1"/>
        <end position="713"/>
    </location>
</feature>
<evidence type="ECO:0000256" key="8">
    <source>
        <dbReference type="ARBA" id="ARBA00023123"/>
    </source>
</evidence>
<dbReference type="Gene3D" id="3.10.120.10">
    <property type="entry name" value="Cytochrome b5-like heme/steroid binding domain"/>
    <property type="match status" value="2"/>
</dbReference>
<dbReference type="InterPro" id="IPR001609">
    <property type="entry name" value="Myosin_head_motor_dom-like"/>
</dbReference>
<keyword evidence="6 14" id="KW-0812">Transmembrane</keyword>
<sequence length="1779" mass="198985">MRSVLSHLLTLSTQSHNRLTLHTQLENAHMVLDKFGSAVTPRSHASSRFGRFFEVQFDEDGAVKGGKVLTYSLERERVIKFDDDESGFAVFYDLIAGSSGEEKRKLGLTGDAKAFRYLPNGLERSPLTGAHMLERHEALKTALRTLGLTKKTISDLCTTLAGILHLGNVEFVEHTHEDKNRSTKVKNREVIDRVADLFSVESEDLEAALTVRTVLIGDTMCSDLLDVAGSEAARDRLASLLYALLFNWLTESINSRLDTSGKQDTDNISVGFVDFPGFEDRAPKDNGFEQFCMNYADEKLQAFMVDRLVYEKHRALDLEGLEEAAERVKTDLPFDDLRIRMYDGPGASLLSLMNEQTNRVKETGKDTTLLTLYQEHLGENPYFAPGPEGWSSFRVAHYSATQTGLQPPMPTSYNVNGFVVRNRNTLRGDFINLFANKKDEDGKRTFIGGLFGDAQVELLKHPNNNKAVVAGRELPLRHKPSLRKNAMRTSVARPSIREHGVSSPLSGPPPLPSIVDERKSVAVPPPIDTKAFRMAGSVPATPTLLTAGGSGALGVTPRSAYGDPHVMLQPTTVSLLRNSLDELIQNLEAKRTWHLICIRPNIEQVPDRFIDAKVFTQVVAYRILDILKAASVDYTVSMSHGAFWKKYGSPLTEDIAISPTTGEMADADIGADVKAKCRLLAERRFWDEKKIAIGSTRVFMTERLWRGLQSEMDNRNPAEERRIQGSQAPREEVVSREPSGVQKTAAIGKKGKSNQKKVVPVIHADMELGDAKKKQGQEEEEEEDPKKKKQREKEKAKEKREKEKKAKKERPQLSGQRRCWVCFTDVVTCWIPEWCIINCGGIKREDVRVAWREKVALCAIVMMLIAVMLFFVEGFGRILCPTSNLFTLQEVAQHKNWAKANIFTAWNGYVYDINQFVGKHPDHDKTILTVAGADASAVFPRTAAANWNTYRCPQQPKPSGNATCLSSGCMVPGGTVGCCHSTQLLDERINIHKDIGIYRVGVVAYDKHEVYSHQTGDSIWILVNGKYYDVTPLMKDQTIAGLFEQSFLDFIRYYQGQDASKIANLLAKYQGCLDDAFFVGVVDTRMASQLCGISEYILYGATGVMVGILVIKFLAALQLGSKRQPEQYDRFVILQVPCYTEGEASLRKTIDSLALLEYDDTRKLLFLIADGMVKGQGNDLSTPELCCKILGVDLNIQKPEAKSYFAIAEGVGPKQHNKAKVYSGLYQVKARAVPFILVVKVGKENEKTKPGNRGKRDSQMILMKFLNKVHFHSAMTPLDLEMYHHIKNIIGVDPYLYEYILMVDADTEVVEDSLNRLVSSAIHDGKIMGICGETKIANEKQSWVTMIQVFEYYISHHMAKAFESLFGSVTCLPGCFSMYRIRTPEKKIPLLIHNDIIKEYEECNVDTLHKKNLLSLGEDRYLTTLMLKTFPEYRNKFTPDALCYTIVPDSFSVLLSQRRRWINSTVHNLFELLFIPDMCGCLIFSMRFIVFMDLFATLIMPGSTAYLAFLIYRSVKAETAPIISLIMLGVGYGLQVIIFILKREFQHIGWLVVSILAMPVFSFYLPLYSYWHFDDFRWGNTRMVAGVATQVEGSGEGEGEGKFDPSEIPMMTWDDYEAGQLKREEEKKRELAMGLGPAGMDIKSPTYSIAVSERPIVHPTAYGMTNYPAANAVPAQSTVSSHFNGRPMSMMSGIGRTHLAQPQFSAAPAPYGQSFAAPEFSVVSPGPYYPHAYVGSYYGQRPVSMGPDFARSTAAYGPLQMAIANSMAQQPPSHLSQSY</sequence>
<feature type="compositionally biased region" description="Basic and acidic residues" evidence="13">
    <location>
        <begin position="764"/>
        <end position="777"/>
    </location>
</feature>
<dbReference type="SUPFAM" id="SSF53448">
    <property type="entry name" value="Nucleotide-diphospho-sugar transferases"/>
    <property type="match status" value="1"/>
</dbReference>
<dbReference type="SMART" id="SM00242">
    <property type="entry name" value="MYSc"/>
    <property type="match status" value="1"/>
</dbReference>
<dbReference type="InterPro" id="IPR029044">
    <property type="entry name" value="Nucleotide-diphossugar_trans"/>
</dbReference>
<name>A0AAD5X067_9FUNG</name>
<evidence type="ECO:0000256" key="13">
    <source>
        <dbReference type="SAM" id="MobiDB-lite"/>
    </source>
</evidence>
<dbReference type="GO" id="GO:0005886">
    <property type="term" value="C:plasma membrane"/>
    <property type="evidence" value="ECO:0007669"/>
    <property type="project" value="UniProtKB-SubCell"/>
</dbReference>
<dbReference type="InterPro" id="IPR027417">
    <property type="entry name" value="P-loop_NTPase"/>
</dbReference>
<keyword evidence="9 14" id="KW-0472">Membrane</keyword>
<organism evidence="17 18">
    <name type="scientific">Rhizophlyctis rosea</name>
    <dbReference type="NCBI Taxonomy" id="64517"/>
    <lineage>
        <taxon>Eukaryota</taxon>
        <taxon>Fungi</taxon>
        <taxon>Fungi incertae sedis</taxon>
        <taxon>Chytridiomycota</taxon>
        <taxon>Chytridiomycota incertae sedis</taxon>
        <taxon>Chytridiomycetes</taxon>
        <taxon>Rhizophlyctidales</taxon>
        <taxon>Rhizophlyctidaceae</taxon>
        <taxon>Rhizophlyctis</taxon>
    </lineage>
</organism>
<dbReference type="GO" id="GO:0016459">
    <property type="term" value="C:myosin complex"/>
    <property type="evidence" value="ECO:0007669"/>
    <property type="project" value="UniProtKB-KW"/>
</dbReference>
<evidence type="ECO:0000256" key="3">
    <source>
        <dbReference type="ARBA" id="ARBA00022475"/>
    </source>
</evidence>
<dbReference type="InterPro" id="IPR036961">
    <property type="entry name" value="Kinesin_motor_dom_sf"/>
</dbReference>
<comment type="caution">
    <text evidence="17">The sequence shown here is derived from an EMBL/GenBank/DDBJ whole genome shotgun (WGS) entry which is preliminary data.</text>
</comment>
<accession>A0AAD5X067</accession>
<keyword evidence="7 14" id="KW-1133">Transmembrane helix</keyword>
<comment type="subcellular location">
    <subcellularLocation>
        <location evidence="1">Cell membrane</location>
        <topology evidence="1">Multi-pass membrane protein</topology>
    </subcellularLocation>
</comment>
<evidence type="ECO:0000259" key="16">
    <source>
        <dbReference type="PROSITE" id="PS51456"/>
    </source>
</evidence>
<protein>
    <recommendedName>
        <fullName evidence="2">chitin synthase</fullName>
        <ecNumber evidence="2">2.4.1.16</ecNumber>
    </recommendedName>
</protein>
<evidence type="ECO:0000256" key="12">
    <source>
        <dbReference type="PROSITE-ProRule" id="PRU00782"/>
    </source>
</evidence>
<dbReference type="Pfam" id="PF03142">
    <property type="entry name" value="Chitin_synth_2"/>
    <property type="match status" value="1"/>
</dbReference>
<feature type="non-terminal residue" evidence="17">
    <location>
        <position position="1779"/>
    </location>
</feature>
<evidence type="ECO:0000256" key="4">
    <source>
        <dbReference type="ARBA" id="ARBA00022676"/>
    </source>
</evidence>
<dbReference type="GO" id="GO:0004100">
    <property type="term" value="F:chitin synthase activity"/>
    <property type="evidence" value="ECO:0007669"/>
    <property type="project" value="UniProtKB-EC"/>
</dbReference>
<evidence type="ECO:0000256" key="14">
    <source>
        <dbReference type="SAM" id="Phobius"/>
    </source>
</evidence>
<dbReference type="PROSITE" id="PS51456">
    <property type="entry name" value="MYOSIN_MOTOR"/>
    <property type="match status" value="1"/>
</dbReference>
<dbReference type="CDD" id="cd04190">
    <property type="entry name" value="Chitin_synth_C"/>
    <property type="match status" value="1"/>
</dbReference>
<dbReference type="PRINTS" id="PR00193">
    <property type="entry name" value="MYOSINHEAVY"/>
</dbReference>
<dbReference type="PANTHER" id="PTHR22914:SF13">
    <property type="entry name" value="CHITIN SYNTHASE"/>
    <property type="match status" value="1"/>
</dbReference>
<dbReference type="GO" id="GO:0031505">
    <property type="term" value="P:fungal-type cell wall organization"/>
    <property type="evidence" value="ECO:0007669"/>
    <property type="project" value="TreeGrafter"/>
</dbReference>
<dbReference type="GO" id="GO:0006031">
    <property type="term" value="P:chitin biosynthetic process"/>
    <property type="evidence" value="ECO:0007669"/>
    <property type="project" value="TreeGrafter"/>
</dbReference>
<evidence type="ECO:0000256" key="5">
    <source>
        <dbReference type="ARBA" id="ARBA00022679"/>
    </source>
</evidence>
<evidence type="ECO:0000256" key="6">
    <source>
        <dbReference type="ARBA" id="ARBA00022692"/>
    </source>
</evidence>
<dbReference type="PANTHER" id="PTHR22914">
    <property type="entry name" value="CHITIN SYNTHASE"/>
    <property type="match status" value="1"/>
</dbReference>
<keyword evidence="8 12" id="KW-0518">Myosin</keyword>
<feature type="region of interest" description="Disordered" evidence="13">
    <location>
        <begin position="710"/>
        <end position="809"/>
    </location>
</feature>
<dbReference type="Gene3D" id="3.40.850.10">
    <property type="entry name" value="Kinesin motor domain"/>
    <property type="match status" value="1"/>
</dbReference>
<evidence type="ECO:0000256" key="10">
    <source>
        <dbReference type="ARBA" id="ARBA00023175"/>
    </source>
</evidence>